<dbReference type="EMBL" id="CARXXK010000003">
    <property type="protein sequence ID" value="CAI6364232.1"/>
    <property type="molecule type" value="Genomic_DNA"/>
</dbReference>
<evidence type="ECO:0000256" key="3">
    <source>
        <dbReference type="ARBA" id="ARBA00022692"/>
    </source>
</evidence>
<comment type="caution">
    <text evidence="7">The sequence shown here is derived from an EMBL/GenBank/DDBJ whole genome shotgun (WGS) entry which is preliminary data.</text>
</comment>
<dbReference type="Proteomes" id="UP001160148">
    <property type="component" value="Unassembled WGS sequence"/>
</dbReference>
<organism evidence="7 8">
    <name type="scientific">Macrosiphum euphorbiae</name>
    <name type="common">potato aphid</name>
    <dbReference type="NCBI Taxonomy" id="13131"/>
    <lineage>
        <taxon>Eukaryota</taxon>
        <taxon>Metazoa</taxon>
        <taxon>Ecdysozoa</taxon>
        <taxon>Arthropoda</taxon>
        <taxon>Hexapoda</taxon>
        <taxon>Insecta</taxon>
        <taxon>Pterygota</taxon>
        <taxon>Neoptera</taxon>
        <taxon>Paraneoptera</taxon>
        <taxon>Hemiptera</taxon>
        <taxon>Sternorrhyncha</taxon>
        <taxon>Aphidomorpha</taxon>
        <taxon>Aphidoidea</taxon>
        <taxon>Aphididae</taxon>
        <taxon>Macrosiphini</taxon>
        <taxon>Macrosiphum</taxon>
    </lineage>
</organism>
<evidence type="ECO:0000313" key="8">
    <source>
        <dbReference type="Proteomes" id="UP001160148"/>
    </source>
</evidence>
<keyword evidence="5 6" id="KW-0472">Membrane</keyword>
<evidence type="ECO:0000256" key="4">
    <source>
        <dbReference type="ARBA" id="ARBA00022989"/>
    </source>
</evidence>
<evidence type="ECO:0000313" key="7">
    <source>
        <dbReference type="EMBL" id="CAI6364232.1"/>
    </source>
</evidence>
<dbReference type="Pfam" id="PF08395">
    <property type="entry name" value="7tm_7"/>
    <property type="match status" value="1"/>
</dbReference>
<keyword evidence="3 6" id="KW-0812">Transmembrane</keyword>
<comment type="subcellular location">
    <subcellularLocation>
        <location evidence="1">Cell membrane</location>
        <topology evidence="1">Multi-pass membrane protein</topology>
    </subcellularLocation>
</comment>
<reference evidence="7 8" key="1">
    <citation type="submission" date="2023-01" db="EMBL/GenBank/DDBJ databases">
        <authorList>
            <person name="Whitehead M."/>
        </authorList>
    </citation>
    <scope>NUCLEOTIDE SEQUENCE [LARGE SCALE GENOMIC DNA]</scope>
</reference>
<name>A0AAV0X8S5_9HEMI</name>
<dbReference type="AlphaFoldDB" id="A0AAV0X8S5"/>
<feature type="transmembrane region" description="Helical" evidence="6">
    <location>
        <begin position="135"/>
        <end position="155"/>
    </location>
</feature>
<gene>
    <name evidence="7" type="ORF">MEUPH1_LOCUS19083</name>
</gene>
<proteinExistence type="predicted"/>
<accession>A0AAV0X8S5</accession>
<protein>
    <recommendedName>
        <fullName evidence="9">Gustatory receptor</fullName>
    </recommendedName>
</protein>
<dbReference type="InterPro" id="IPR013604">
    <property type="entry name" value="7TM_chemorcpt"/>
</dbReference>
<evidence type="ECO:0000256" key="1">
    <source>
        <dbReference type="ARBA" id="ARBA00004651"/>
    </source>
</evidence>
<keyword evidence="4 6" id="KW-1133">Transmembrane helix</keyword>
<feature type="transmembrane region" description="Helical" evidence="6">
    <location>
        <begin position="167"/>
        <end position="186"/>
    </location>
</feature>
<keyword evidence="8" id="KW-1185">Reference proteome</keyword>
<dbReference type="GO" id="GO:0005886">
    <property type="term" value="C:plasma membrane"/>
    <property type="evidence" value="ECO:0007669"/>
    <property type="project" value="UniProtKB-SubCell"/>
</dbReference>
<dbReference type="GO" id="GO:0050909">
    <property type="term" value="P:sensory perception of taste"/>
    <property type="evidence" value="ECO:0007669"/>
    <property type="project" value="InterPro"/>
</dbReference>
<evidence type="ECO:0000256" key="2">
    <source>
        <dbReference type="ARBA" id="ARBA00022475"/>
    </source>
</evidence>
<sequence length="265" mass="31389">MFDINSLIMMCCFEIRLTGKVVPYMCRIFFDNQLSVILTKLEAIHEKLIHLNVIRPMQIKINWLFIILFDLFSNLCECIVFYEYILLVLYIRWMVYIINEQIPQRHSTISTFRDMYLEVIECLNDINTSIYGLPAIWSFIGANISLVMLLLYYALIFPSLNTTGCVYNIMKILITLFNVILLYGIGHATEKEINRMSFVLNQRSMIERNPRIKRQIKFFILRRLHEHFNFELYGICGINLRHLLILLNKATGYFVIQTLFKLNGN</sequence>
<evidence type="ECO:0008006" key="9">
    <source>
        <dbReference type="Google" id="ProtNLM"/>
    </source>
</evidence>
<keyword evidence="2" id="KW-1003">Cell membrane</keyword>
<feature type="transmembrane region" description="Helical" evidence="6">
    <location>
        <begin position="63"/>
        <end position="91"/>
    </location>
</feature>
<evidence type="ECO:0000256" key="5">
    <source>
        <dbReference type="ARBA" id="ARBA00023136"/>
    </source>
</evidence>
<evidence type="ECO:0000256" key="6">
    <source>
        <dbReference type="SAM" id="Phobius"/>
    </source>
</evidence>